<dbReference type="KEGG" id="pseg:D3H65_23130"/>
<proteinExistence type="predicted"/>
<dbReference type="Proteomes" id="UP000263900">
    <property type="component" value="Chromosome"/>
</dbReference>
<dbReference type="GO" id="GO:0016740">
    <property type="term" value="F:transferase activity"/>
    <property type="evidence" value="ECO:0007669"/>
    <property type="project" value="UniProtKB-KW"/>
</dbReference>
<dbReference type="AlphaFoldDB" id="A0A3B7MRD1"/>
<accession>A0A3B7MRD1</accession>
<name>A0A3B7MRD1_9BACT</name>
<sequence>MKKKGLVLGKFMPLHTGHVAMIEFALQHCETVVVMLCVSDKEAISGDLRKSWLDTTFGNNDRVEVALVEYDEAVLPNSSVSSREISALWAAYIGEHFPGIGIFVSSEPYGDYVAEYLGIEHRCFDQERKLVPVSASAILGDPFLHWSYIAAAAKPWFVKKICISGSESTGKSTLTERLAHYFETAFVPEMAREVIETTEEVVFDDLLKIATLHAATIDERLPLANKILICDTDVNITKSYSKYLFNRPLIVPEWIDAANQFDLHLFLDTDCPYVQDGTRLSEAERNALSGYHEEQLRENGVAYVKIGGSWEERFEQAKAVIKETFLKEHSRSLI</sequence>
<dbReference type="EMBL" id="CP032157">
    <property type="protein sequence ID" value="AXY76708.1"/>
    <property type="molecule type" value="Genomic_DNA"/>
</dbReference>
<dbReference type="RefSeq" id="WP_119052585.1">
    <property type="nucleotide sequence ID" value="NZ_CP032157.1"/>
</dbReference>
<dbReference type="PANTHER" id="PTHR37512">
    <property type="entry name" value="TRIFUNCTIONAL NAD BIOSYNTHESIS/REGULATOR PROTEIN NADR"/>
    <property type="match status" value="1"/>
</dbReference>
<dbReference type="InterPro" id="IPR038727">
    <property type="entry name" value="NadR/Ttd14_AAA_dom"/>
</dbReference>
<dbReference type="InterPro" id="IPR052735">
    <property type="entry name" value="NAD_biosynth-regulator"/>
</dbReference>
<dbReference type="InterPro" id="IPR004821">
    <property type="entry name" value="Cyt_trans-like"/>
</dbReference>
<dbReference type="NCBIfam" id="TIGR00125">
    <property type="entry name" value="cyt_tran_rel"/>
    <property type="match status" value="1"/>
</dbReference>
<dbReference type="Gene3D" id="3.40.50.300">
    <property type="entry name" value="P-loop containing nucleotide triphosphate hydrolases"/>
    <property type="match status" value="1"/>
</dbReference>
<evidence type="ECO:0000313" key="3">
    <source>
        <dbReference type="Proteomes" id="UP000263900"/>
    </source>
</evidence>
<dbReference type="Gene3D" id="3.40.50.620">
    <property type="entry name" value="HUPs"/>
    <property type="match status" value="1"/>
</dbReference>
<keyword evidence="2" id="KW-0808">Transferase</keyword>
<dbReference type="OrthoDB" id="9151999at2"/>
<keyword evidence="3" id="KW-1185">Reference proteome</keyword>
<dbReference type="SUPFAM" id="SSF52374">
    <property type="entry name" value="Nucleotidylyl transferase"/>
    <property type="match status" value="1"/>
</dbReference>
<evidence type="ECO:0000313" key="2">
    <source>
        <dbReference type="EMBL" id="AXY76708.1"/>
    </source>
</evidence>
<organism evidence="2 3">
    <name type="scientific">Paraflavitalea soli</name>
    <dbReference type="NCBI Taxonomy" id="2315862"/>
    <lineage>
        <taxon>Bacteria</taxon>
        <taxon>Pseudomonadati</taxon>
        <taxon>Bacteroidota</taxon>
        <taxon>Chitinophagia</taxon>
        <taxon>Chitinophagales</taxon>
        <taxon>Chitinophagaceae</taxon>
        <taxon>Paraflavitalea</taxon>
    </lineage>
</organism>
<dbReference type="SUPFAM" id="SSF52540">
    <property type="entry name" value="P-loop containing nucleoside triphosphate hydrolases"/>
    <property type="match status" value="1"/>
</dbReference>
<evidence type="ECO:0000259" key="1">
    <source>
        <dbReference type="Pfam" id="PF13521"/>
    </source>
</evidence>
<feature type="domain" description="NadR/Ttd14 AAA" evidence="1">
    <location>
        <begin position="160"/>
        <end position="313"/>
    </location>
</feature>
<dbReference type="PANTHER" id="PTHR37512:SF1">
    <property type="entry name" value="NADR_TTD14 AAA DOMAIN-CONTAINING PROTEIN"/>
    <property type="match status" value="1"/>
</dbReference>
<dbReference type="InterPro" id="IPR027417">
    <property type="entry name" value="P-loop_NTPase"/>
</dbReference>
<protein>
    <submittedName>
        <fullName evidence="2">Cytidyltransferase</fullName>
    </submittedName>
</protein>
<dbReference type="Pfam" id="PF13521">
    <property type="entry name" value="AAA_28"/>
    <property type="match status" value="1"/>
</dbReference>
<gene>
    <name evidence="2" type="ORF">D3H65_23130</name>
</gene>
<dbReference type="InterPro" id="IPR014729">
    <property type="entry name" value="Rossmann-like_a/b/a_fold"/>
</dbReference>
<reference evidence="2 3" key="1">
    <citation type="submission" date="2018-09" db="EMBL/GenBank/DDBJ databases">
        <title>Genome sequencing of strain 6GH32-13.</title>
        <authorList>
            <person name="Weon H.-Y."/>
            <person name="Heo J."/>
            <person name="Kwon S.-W."/>
        </authorList>
    </citation>
    <scope>NUCLEOTIDE SEQUENCE [LARGE SCALE GENOMIC DNA]</scope>
    <source>
        <strain evidence="2 3">5GH32-13</strain>
    </source>
</reference>